<dbReference type="EC" id="2.1.1.137" evidence="4"/>
<dbReference type="InterPro" id="IPR029063">
    <property type="entry name" value="SAM-dependent_MTases_sf"/>
</dbReference>
<evidence type="ECO:0000256" key="7">
    <source>
        <dbReference type="ARBA" id="ARBA00047943"/>
    </source>
</evidence>
<dbReference type="PANTHER" id="PTHR43675">
    <property type="entry name" value="ARSENITE METHYLTRANSFERASE"/>
    <property type="match status" value="1"/>
</dbReference>
<evidence type="ECO:0000256" key="6">
    <source>
        <dbReference type="ARBA" id="ARBA00047941"/>
    </source>
</evidence>
<evidence type="ECO:0000256" key="5">
    <source>
        <dbReference type="ARBA" id="ARBA00034545"/>
    </source>
</evidence>
<proteinExistence type="inferred from homology"/>
<dbReference type="Pfam" id="PF13847">
    <property type="entry name" value="Methyltransf_31"/>
    <property type="match status" value="1"/>
</dbReference>
<gene>
    <name evidence="10" type="ORF">OMED0930_LOCUS5800</name>
</gene>
<evidence type="ECO:0000256" key="1">
    <source>
        <dbReference type="ARBA" id="ARBA00022679"/>
    </source>
</evidence>
<sequence>MSSDATALDAQSLVHAAYEAVAQKSASCCVTSVSNRASIGYDDADRAYVGDADLGVGCGTPVKFARLMRGECVVDLGCGAGVDVFLASRAVGTDGGRVVGVDMTNDMLKQARLKAKELNLRVPEDVDFKLGTLDALPVDSASIDVVLSNCVINLCDDKRAAFKEAYRVLKPNGRIAIADVVNRGKALPKCMQTAEALVC</sequence>
<comment type="catalytic activity">
    <reaction evidence="6">
        <text>arsenic triglutathione + [thioredoxin]-dithiol + S-adenosyl-L-methionine + 2 H2O = methylarsonous acid + [thioredoxin]-disulfide + 3 glutathione + S-adenosyl-L-homocysteine + H(+)</text>
        <dbReference type="Rhea" id="RHEA:69460"/>
        <dbReference type="Rhea" id="RHEA-COMP:10698"/>
        <dbReference type="Rhea" id="RHEA-COMP:10700"/>
        <dbReference type="ChEBI" id="CHEBI:15377"/>
        <dbReference type="ChEBI" id="CHEBI:15378"/>
        <dbReference type="ChEBI" id="CHEBI:17826"/>
        <dbReference type="ChEBI" id="CHEBI:29950"/>
        <dbReference type="ChEBI" id="CHEBI:50058"/>
        <dbReference type="ChEBI" id="CHEBI:57856"/>
        <dbReference type="ChEBI" id="CHEBI:57925"/>
        <dbReference type="ChEBI" id="CHEBI:59789"/>
        <dbReference type="ChEBI" id="CHEBI:183640"/>
        <dbReference type="EC" id="2.1.1.137"/>
    </reaction>
</comment>
<protein>
    <recommendedName>
        <fullName evidence="5">Arsenite methyltransferase</fullName>
        <ecNumber evidence="4">2.1.1.137</ecNumber>
    </recommendedName>
</protein>
<comment type="similarity">
    <text evidence="3">Belongs to the methyltransferase superfamily. Arsenite methyltransferase family.</text>
</comment>
<keyword evidence="2" id="KW-0949">S-adenosyl-L-methionine</keyword>
<evidence type="ECO:0000256" key="2">
    <source>
        <dbReference type="ARBA" id="ARBA00022691"/>
    </source>
</evidence>
<dbReference type="PANTHER" id="PTHR43675:SF8">
    <property type="entry name" value="ARSENITE METHYLTRANSFERASE"/>
    <property type="match status" value="1"/>
</dbReference>
<dbReference type="InterPro" id="IPR026669">
    <property type="entry name" value="Arsenite_MeTrfase-like"/>
</dbReference>
<keyword evidence="1" id="KW-0808">Transferase</keyword>
<dbReference type="EMBL" id="HBFO01008187">
    <property type="protein sequence ID" value="CAD8814683.1"/>
    <property type="molecule type" value="Transcribed_RNA"/>
</dbReference>
<evidence type="ECO:0000256" key="4">
    <source>
        <dbReference type="ARBA" id="ARBA00034521"/>
    </source>
</evidence>
<dbReference type="AlphaFoldDB" id="A0A7S1ENF4"/>
<evidence type="ECO:0000313" key="10">
    <source>
        <dbReference type="EMBL" id="CAD8814683.1"/>
    </source>
</evidence>
<dbReference type="InterPro" id="IPR025714">
    <property type="entry name" value="Methyltranfer_dom"/>
</dbReference>
<feature type="domain" description="Methyltransferase" evidence="9">
    <location>
        <begin position="70"/>
        <end position="192"/>
    </location>
</feature>
<dbReference type="GO" id="GO:0030791">
    <property type="term" value="F:arsenite methyltransferase activity"/>
    <property type="evidence" value="ECO:0007669"/>
    <property type="project" value="UniProtKB-EC"/>
</dbReference>
<name>A0A7S1ENF4_9CHLO</name>
<comment type="catalytic activity">
    <reaction evidence="7">
        <text>arsenic triglutathione + 2 [thioredoxin]-dithiol + 2 S-adenosyl-L-methionine + H2O = dimethylarsinous acid + 2 [thioredoxin]-disulfide + 3 glutathione + 2 S-adenosyl-L-homocysteine + 2 H(+)</text>
        <dbReference type="Rhea" id="RHEA:69464"/>
        <dbReference type="Rhea" id="RHEA-COMP:10698"/>
        <dbReference type="Rhea" id="RHEA-COMP:10700"/>
        <dbReference type="ChEBI" id="CHEBI:15377"/>
        <dbReference type="ChEBI" id="CHEBI:15378"/>
        <dbReference type="ChEBI" id="CHEBI:23808"/>
        <dbReference type="ChEBI" id="CHEBI:29950"/>
        <dbReference type="ChEBI" id="CHEBI:50058"/>
        <dbReference type="ChEBI" id="CHEBI:57856"/>
        <dbReference type="ChEBI" id="CHEBI:57925"/>
        <dbReference type="ChEBI" id="CHEBI:59789"/>
        <dbReference type="ChEBI" id="CHEBI:183640"/>
        <dbReference type="EC" id="2.1.1.137"/>
    </reaction>
</comment>
<dbReference type="CDD" id="cd02440">
    <property type="entry name" value="AdoMet_MTases"/>
    <property type="match status" value="1"/>
</dbReference>
<evidence type="ECO:0000259" key="9">
    <source>
        <dbReference type="Pfam" id="PF13847"/>
    </source>
</evidence>
<dbReference type="SUPFAM" id="SSF53335">
    <property type="entry name" value="S-adenosyl-L-methionine-dependent methyltransferases"/>
    <property type="match status" value="1"/>
</dbReference>
<organism evidence="10">
    <name type="scientific">Ostreococcus mediterraneus</name>
    <dbReference type="NCBI Taxonomy" id="1486918"/>
    <lineage>
        <taxon>Eukaryota</taxon>
        <taxon>Viridiplantae</taxon>
        <taxon>Chlorophyta</taxon>
        <taxon>Mamiellophyceae</taxon>
        <taxon>Mamiellales</taxon>
        <taxon>Bathycoccaceae</taxon>
        <taxon>Ostreococcus</taxon>
    </lineage>
</organism>
<evidence type="ECO:0000256" key="8">
    <source>
        <dbReference type="ARBA" id="ARBA00048428"/>
    </source>
</evidence>
<accession>A0A7S1ENF4</accession>
<comment type="catalytic activity">
    <reaction evidence="8">
        <text>arsenic triglutathione + 3 [thioredoxin]-dithiol + 3 S-adenosyl-L-methionine = trimethylarsine + 3 [thioredoxin]-disulfide + 3 glutathione + 3 S-adenosyl-L-homocysteine + 3 H(+)</text>
        <dbReference type="Rhea" id="RHEA:69432"/>
        <dbReference type="Rhea" id="RHEA-COMP:10698"/>
        <dbReference type="Rhea" id="RHEA-COMP:10700"/>
        <dbReference type="ChEBI" id="CHEBI:15378"/>
        <dbReference type="ChEBI" id="CHEBI:27130"/>
        <dbReference type="ChEBI" id="CHEBI:29950"/>
        <dbReference type="ChEBI" id="CHEBI:50058"/>
        <dbReference type="ChEBI" id="CHEBI:57856"/>
        <dbReference type="ChEBI" id="CHEBI:57925"/>
        <dbReference type="ChEBI" id="CHEBI:59789"/>
        <dbReference type="ChEBI" id="CHEBI:183640"/>
        <dbReference type="EC" id="2.1.1.137"/>
    </reaction>
</comment>
<evidence type="ECO:0000256" key="3">
    <source>
        <dbReference type="ARBA" id="ARBA00034487"/>
    </source>
</evidence>
<dbReference type="Gene3D" id="3.40.50.150">
    <property type="entry name" value="Vaccinia Virus protein VP39"/>
    <property type="match status" value="1"/>
</dbReference>
<reference evidence="10" key="1">
    <citation type="submission" date="2021-01" db="EMBL/GenBank/DDBJ databases">
        <authorList>
            <person name="Corre E."/>
            <person name="Pelletier E."/>
            <person name="Niang G."/>
            <person name="Scheremetjew M."/>
            <person name="Finn R."/>
            <person name="Kale V."/>
            <person name="Holt S."/>
            <person name="Cochrane G."/>
            <person name="Meng A."/>
            <person name="Brown T."/>
            <person name="Cohen L."/>
        </authorList>
    </citation>
    <scope>NUCLEOTIDE SEQUENCE</scope>
    <source>
        <strain evidence="10">Clade-D-RCC1621</strain>
    </source>
</reference>